<dbReference type="SUPFAM" id="SSF51695">
    <property type="entry name" value="PLC-like phosphodiesterases"/>
    <property type="match status" value="1"/>
</dbReference>
<dbReference type="PROSITE" id="PS51704">
    <property type="entry name" value="GP_PDE"/>
    <property type="match status" value="1"/>
</dbReference>
<sequence>MIVTFAVVGHRGAMAEAPENTVASYRRAEDIGVEEVETDVRISADGQLFMLHDATLDRVAATPAGRDLGPVADLEWSVIRSVDVGDGERVPTLEEMYQVTTRTIQLEIKALEAIDALPDFFGEHRDYAARTILTGFSIEAMAAVAEKLPEIPRGIITFSWNEADQHPGGYQALIKETGSSRIHCGWEGLTAEVVERLHEEGFPVHVWPTREQDDLRRALELGVDGTTSDDPRTLLSWLAALQES</sequence>
<feature type="domain" description="GP-PDE" evidence="1">
    <location>
        <begin position="5"/>
        <end position="238"/>
    </location>
</feature>
<dbReference type="GO" id="GO:0008081">
    <property type="term" value="F:phosphoric diester hydrolase activity"/>
    <property type="evidence" value="ECO:0007669"/>
    <property type="project" value="InterPro"/>
</dbReference>
<dbReference type="KEGG" id="mik:FOE78_02310"/>
<protein>
    <submittedName>
        <fullName evidence="2">Glycerophosphodiester phosphodiesterase</fullName>
    </submittedName>
</protein>
<dbReference type="Pfam" id="PF03009">
    <property type="entry name" value="GDPD"/>
    <property type="match status" value="1"/>
</dbReference>
<dbReference type="GO" id="GO:0006629">
    <property type="term" value="P:lipid metabolic process"/>
    <property type="evidence" value="ECO:0007669"/>
    <property type="project" value="InterPro"/>
</dbReference>
<reference evidence="2 3" key="1">
    <citation type="submission" date="2019-07" db="EMBL/GenBank/DDBJ databases">
        <title>Microlunatus dokdonensis sp. nov. isolated from the rhizospheric soil of the wild plant Elymus tsukushiensis.</title>
        <authorList>
            <person name="Ghim S.-Y."/>
            <person name="Hwang Y.-J."/>
            <person name="Son J.-S."/>
            <person name="Shin J.-H."/>
        </authorList>
    </citation>
    <scope>NUCLEOTIDE SEQUENCE [LARGE SCALE GENOMIC DNA]</scope>
    <source>
        <strain evidence="2 3">KUDC0627</strain>
    </source>
</reference>
<dbReference type="InterPro" id="IPR030395">
    <property type="entry name" value="GP_PDE_dom"/>
</dbReference>
<evidence type="ECO:0000313" key="3">
    <source>
        <dbReference type="Proteomes" id="UP000319263"/>
    </source>
</evidence>
<dbReference type="AlphaFoldDB" id="A0A516PUT0"/>
<dbReference type="PANTHER" id="PTHR46211:SF14">
    <property type="entry name" value="GLYCEROPHOSPHODIESTER PHOSPHODIESTERASE"/>
    <property type="match status" value="1"/>
</dbReference>
<dbReference type="Proteomes" id="UP000319263">
    <property type="component" value="Chromosome"/>
</dbReference>
<dbReference type="InterPro" id="IPR017946">
    <property type="entry name" value="PLC-like_Pdiesterase_TIM-brl"/>
</dbReference>
<proteinExistence type="predicted"/>
<dbReference type="PANTHER" id="PTHR46211">
    <property type="entry name" value="GLYCEROPHOSPHORYL DIESTER PHOSPHODIESTERASE"/>
    <property type="match status" value="1"/>
</dbReference>
<gene>
    <name evidence="2" type="ORF">FOE78_02310</name>
</gene>
<keyword evidence="3" id="KW-1185">Reference proteome</keyword>
<organism evidence="2 3">
    <name type="scientific">Microlunatus elymi</name>
    <dbReference type="NCBI Taxonomy" id="2596828"/>
    <lineage>
        <taxon>Bacteria</taxon>
        <taxon>Bacillati</taxon>
        <taxon>Actinomycetota</taxon>
        <taxon>Actinomycetes</taxon>
        <taxon>Propionibacteriales</taxon>
        <taxon>Propionibacteriaceae</taxon>
        <taxon>Microlunatus</taxon>
    </lineage>
</organism>
<dbReference type="Gene3D" id="3.20.20.190">
    <property type="entry name" value="Phosphatidylinositol (PI) phosphodiesterase"/>
    <property type="match status" value="1"/>
</dbReference>
<dbReference type="EMBL" id="CP041692">
    <property type="protein sequence ID" value="QDP94903.1"/>
    <property type="molecule type" value="Genomic_DNA"/>
</dbReference>
<name>A0A516PUT0_9ACTN</name>
<evidence type="ECO:0000259" key="1">
    <source>
        <dbReference type="PROSITE" id="PS51704"/>
    </source>
</evidence>
<accession>A0A516PUT0</accession>
<evidence type="ECO:0000313" key="2">
    <source>
        <dbReference type="EMBL" id="QDP94903.1"/>
    </source>
</evidence>
<dbReference type="OrthoDB" id="9758957at2"/>